<reference evidence="1 2" key="1">
    <citation type="submission" date="2019-02" db="EMBL/GenBank/DDBJ databases">
        <title>Genome sequencing of the rare red list fungi Bondarzewia mesenterica.</title>
        <authorList>
            <person name="Buettner E."/>
            <person name="Kellner H."/>
        </authorList>
    </citation>
    <scope>NUCLEOTIDE SEQUENCE [LARGE SCALE GENOMIC DNA]</scope>
    <source>
        <strain evidence="1 2">DSM 108281</strain>
    </source>
</reference>
<gene>
    <name evidence="1" type="ORF">EW146_g689</name>
</gene>
<organism evidence="1 2">
    <name type="scientific">Bondarzewia mesenterica</name>
    <dbReference type="NCBI Taxonomy" id="1095465"/>
    <lineage>
        <taxon>Eukaryota</taxon>
        <taxon>Fungi</taxon>
        <taxon>Dikarya</taxon>
        <taxon>Basidiomycota</taxon>
        <taxon>Agaricomycotina</taxon>
        <taxon>Agaricomycetes</taxon>
        <taxon>Russulales</taxon>
        <taxon>Bondarzewiaceae</taxon>
        <taxon>Bondarzewia</taxon>
    </lineage>
</organism>
<evidence type="ECO:0000313" key="2">
    <source>
        <dbReference type="Proteomes" id="UP000310158"/>
    </source>
</evidence>
<evidence type="ECO:0000313" key="1">
    <source>
        <dbReference type="EMBL" id="THH20734.1"/>
    </source>
</evidence>
<comment type="caution">
    <text evidence="1">The sequence shown here is derived from an EMBL/GenBank/DDBJ whole genome shotgun (WGS) entry which is preliminary data.</text>
</comment>
<proteinExistence type="predicted"/>
<sequence length="106" mass="11587">MAAQKLQQPSKHVHVMIRENGNGKQGALLPQAALLESCSSPVKCKHIRDMISVGVELLRAGVRADELVDLDVVKGVKEVRYLAPFGPRVNWKVSEPCLTDGQEEDG</sequence>
<dbReference type="EMBL" id="SGPL01000015">
    <property type="protein sequence ID" value="THH20734.1"/>
    <property type="molecule type" value="Genomic_DNA"/>
</dbReference>
<keyword evidence="2" id="KW-1185">Reference proteome</keyword>
<dbReference type="Proteomes" id="UP000310158">
    <property type="component" value="Unassembled WGS sequence"/>
</dbReference>
<dbReference type="AlphaFoldDB" id="A0A4S4M664"/>
<protein>
    <submittedName>
        <fullName evidence="1">Uncharacterized protein</fullName>
    </submittedName>
</protein>
<accession>A0A4S4M664</accession>
<name>A0A4S4M664_9AGAM</name>